<proteinExistence type="predicted"/>
<dbReference type="InterPro" id="IPR015943">
    <property type="entry name" value="WD40/YVTN_repeat-like_dom_sf"/>
</dbReference>
<reference evidence="1" key="2">
    <citation type="journal article" date="2014" name="ISME J.">
        <title>Microbial stratification in low pH oxic and suboxic macroscopic growths along an acid mine drainage.</title>
        <authorList>
            <person name="Mendez-Garcia C."/>
            <person name="Mesa V."/>
            <person name="Sprenger R.R."/>
            <person name="Richter M."/>
            <person name="Diez M.S."/>
            <person name="Solano J."/>
            <person name="Bargiela R."/>
            <person name="Golyshina O.V."/>
            <person name="Manteca A."/>
            <person name="Ramos J.L."/>
            <person name="Gallego J.R."/>
            <person name="Llorente I."/>
            <person name="Martins Dos Santos V.A."/>
            <person name="Jensen O.N."/>
            <person name="Pelaez A.I."/>
            <person name="Sanchez J."/>
            <person name="Ferrer M."/>
        </authorList>
    </citation>
    <scope>NUCLEOTIDE SEQUENCE</scope>
</reference>
<dbReference type="AlphaFoldDB" id="T0ZX33"/>
<comment type="caution">
    <text evidence="1">The sequence shown here is derived from an EMBL/GenBank/DDBJ whole genome shotgun (WGS) entry which is preliminary data.</text>
</comment>
<dbReference type="PANTHER" id="PTHR43739">
    <property type="entry name" value="XYLOGLUCANASE (EUROFUNG)"/>
    <property type="match status" value="1"/>
</dbReference>
<evidence type="ECO:0000313" key="1">
    <source>
        <dbReference type="EMBL" id="EQD49098.1"/>
    </source>
</evidence>
<dbReference type="GO" id="GO:0016787">
    <property type="term" value="F:hydrolase activity"/>
    <property type="evidence" value="ECO:0007669"/>
    <property type="project" value="UniProtKB-KW"/>
</dbReference>
<sequence length="360" mass="39814">RYVATTDLQRRKWKVTGPFQPGSAVFHVVPDPRTPGNVYALANSGFWGPSIFRSRDYGAKWSEVATPGFPPPGQRKAPKEFGKFPPEAIHALWHLEPGRGDEPKTLFLGADPHRLYRSDDRGASWEENHGIAQHPTRPKWAPGGGGPCLHTILLDPERPSRMYVGLSAAGTFRTDDSGETWKPVNRGVAVNFLPETRPEVGQCVHHVALDPSDSQVAYRQDHNGIYLSEDSMEHWTRVGKPLSTDFGFVVATSPSLPGGAVFAPLSPPEVTRTMPGQRFQLYWFNRKKRNFRPMVRSSPFIGEFGNHREGLAIDRLDPAGIYYGSTGGQVIYTPDAGHNWSAIPFQFPKIHSVSVSTPGG</sequence>
<dbReference type="SUPFAM" id="SSF110296">
    <property type="entry name" value="Oligoxyloglucan reducing end-specific cellobiohydrolase"/>
    <property type="match status" value="1"/>
</dbReference>
<dbReference type="InterPro" id="IPR052025">
    <property type="entry name" value="Xyloglucanase_GH74"/>
</dbReference>
<dbReference type="PANTHER" id="PTHR43739:SF5">
    <property type="entry name" value="EXO-ALPHA-SIALIDASE"/>
    <property type="match status" value="1"/>
</dbReference>
<keyword evidence="1" id="KW-0378">Hydrolase</keyword>
<dbReference type="EMBL" id="AUZY01007695">
    <property type="protein sequence ID" value="EQD49098.1"/>
    <property type="molecule type" value="Genomic_DNA"/>
</dbReference>
<dbReference type="GO" id="GO:0010411">
    <property type="term" value="P:xyloglucan metabolic process"/>
    <property type="evidence" value="ECO:0007669"/>
    <property type="project" value="TreeGrafter"/>
</dbReference>
<protein>
    <submittedName>
        <fullName evidence="1">Glycosyl hydrolase BNR repeat-containing</fullName>
    </submittedName>
</protein>
<accession>T0ZX33</accession>
<organism evidence="1">
    <name type="scientific">mine drainage metagenome</name>
    <dbReference type="NCBI Taxonomy" id="410659"/>
    <lineage>
        <taxon>unclassified sequences</taxon>
        <taxon>metagenomes</taxon>
        <taxon>ecological metagenomes</taxon>
    </lineage>
</organism>
<name>T0ZX33_9ZZZZ</name>
<dbReference type="Gene3D" id="2.130.10.10">
    <property type="entry name" value="YVTN repeat-like/Quinoprotein amine dehydrogenase"/>
    <property type="match status" value="1"/>
</dbReference>
<reference evidence="1" key="1">
    <citation type="submission" date="2013-08" db="EMBL/GenBank/DDBJ databases">
        <authorList>
            <person name="Mendez C."/>
            <person name="Richter M."/>
            <person name="Ferrer M."/>
            <person name="Sanchez J."/>
        </authorList>
    </citation>
    <scope>NUCLEOTIDE SEQUENCE</scope>
</reference>
<dbReference type="CDD" id="cd15482">
    <property type="entry name" value="Sialidase_non-viral"/>
    <property type="match status" value="1"/>
</dbReference>
<gene>
    <name evidence="1" type="ORF">B1B_11794</name>
</gene>
<feature type="non-terminal residue" evidence="1">
    <location>
        <position position="1"/>
    </location>
</feature>